<name>A0ABN8YDK3_RANTA</name>
<keyword evidence="1" id="KW-0812">Transmembrane</keyword>
<gene>
    <name evidence="2" type="ORF">MRATA1EN1_LOCUS6898</name>
</gene>
<evidence type="ECO:0000313" key="2">
    <source>
        <dbReference type="EMBL" id="CAI9157936.1"/>
    </source>
</evidence>
<proteinExistence type="predicted"/>
<reference evidence="2" key="1">
    <citation type="submission" date="2023-04" db="EMBL/GenBank/DDBJ databases">
        <authorList>
            <consortium name="ELIXIR-Norway"/>
        </authorList>
    </citation>
    <scope>NUCLEOTIDE SEQUENCE [LARGE SCALE GENOMIC DNA]</scope>
</reference>
<keyword evidence="1" id="KW-0472">Membrane</keyword>
<feature type="transmembrane region" description="Helical" evidence="1">
    <location>
        <begin position="47"/>
        <end position="69"/>
    </location>
</feature>
<feature type="transmembrane region" description="Helical" evidence="1">
    <location>
        <begin position="12"/>
        <end position="35"/>
    </location>
</feature>
<sequence>MPRKCSSFLPIYAAFICFSLFFKYLIGPLAIYSGFKLLFNVSIWRTLTFHFIMFPIYCISSLLKSLGLCKLVKITTHFQSLLSGIFVWFLPLKIGSFVHYIFSQVTAGGKPVM</sequence>
<evidence type="ECO:0000313" key="3">
    <source>
        <dbReference type="Proteomes" id="UP001176941"/>
    </source>
</evidence>
<dbReference type="Proteomes" id="UP001176941">
    <property type="component" value="Chromosome 16"/>
</dbReference>
<organism evidence="2 3">
    <name type="scientific">Rangifer tarandus platyrhynchus</name>
    <name type="common">Svalbard reindeer</name>
    <dbReference type="NCBI Taxonomy" id="3082113"/>
    <lineage>
        <taxon>Eukaryota</taxon>
        <taxon>Metazoa</taxon>
        <taxon>Chordata</taxon>
        <taxon>Craniata</taxon>
        <taxon>Vertebrata</taxon>
        <taxon>Euteleostomi</taxon>
        <taxon>Mammalia</taxon>
        <taxon>Eutheria</taxon>
        <taxon>Laurasiatheria</taxon>
        <taxon>Artiodactyla</taxon>
        <taxon>Ruminantia</taxon>
        <taxon>Pecora</taxon>
        <taxon>Cervidae</taxon>
        <taxon>Odocoileinae</taxon>
        <taxon>Rangifer</taxon>
    </lineage>
</organism>
<feature type="transmembrane region" description="Helical" evidence="1">
    <location>
        <begin position="81"/>
        <end position="102"/>
    </location>
</feature>
<protein>
    <submittedName>
        <fullName evidence="2">Uncharacterized protein</fullName>
    </submittedName>
</protein>
<dbReference type="EMBL" id="OX459952">
    <property type="protein sequence ID" value="CAI9157936.1"/>
    <property type="molecule type" value="Genomic_DNA"/>
</dbReference>
<keyword evidence="1" id="KW-1133">Transmembrane helix</keyword>
<accession>A0ABN8YDK3</accession>
<keyword evidence="3" id="KW-1185">Reference proteome</keyword>
<evidence type="ECO:0000256" key="1">
    <source>
        <dbReference type="SAM" id="Phobius"/>
    </source>
</evidence>